<proteinExistence type="predicted"/>
<name>A0A5M3VYC4_9ACTN</name>
<organism evidence="1 2">
    <name type="scientific">Acrocarpospora corrugata</name>
    <dbReference type="NCBI Taxonomy" id="35763"/>
    <lineage>
        <taxon>Bacteria</taxon>
        <taxon>Bacillati</taxon>
        <taxon>Actinomycetota</taxon>
        <taxon>Actinomycetes</taxon>
        <taxon>Streptosporangiales</taxon>
        <taxon>Streptosporangiaceae</taxon>
        <taxon>Acrocarpospora</taxon>
    </lineage>
</organism>
<dbReference type="EMBL" id="BLAD01000050">
    <property type="protein sequence ID" value="GES01444.1"/>
    <property type="molecule type" value="Genomic_DNA"/>
</dbReference>
<sequence>MASVALEPKLNFTVMPGWAASKVLPSSVKVPVREAAANTISSVAAGALAAGAPEEAEGAAAVPLVSLVSLVPHADAAKTTAMSNPDTRLNKGASY</sequence>
<gene>
    <name evidence="1" type="ORF">Acor_35080</name>
</gene>
<dbReference type="Proteomes" id="UP000334990">
    <property type="component" value="Unassembled WGS sequence"/>
</dbReference>
<evidence type="ECO:0000313" key="1">
    <source>
        <dbReference type="EMBL" id="GES01444.1"/>
    </source>
</evidence>
<reference evidence="1 2" key="1">
    <citation type="submission" date="2019-10" db="EMBL/GenBank/DDBJ databases">
        <title>Whole genome shotgun sequence of Acrocarpospora corrugata NBRC 13972.</title>
        <authorList>
            <person name="Ichikawa N."/>
            <person name="Kimura A."/>
            <person name="Kitahashi Y."/>
            <person name="Komaki H."/>
            <person name="Oguchi A."/>
        </authorList>
    </citation>
    <scope>NUCLEOTIDE SEQUENCE [LARGE SCALE GENOMIC DNA]</scope>
    <source>
        <strain evidence="1 2">NBRC 13972</strain>
    </source>
</reference>
<accession>A0A5M3VYC4</accession>
<evidence type="ECO:0000313" key="2">
    <source>
        <dbReference type="Proteomes" id="UP000334990"/>
    </source>
</evidence>
<comment type="caution">
    <text evidence="1">The sequence shown here is derived from an EMBL/GenBank/DDBJ whole genome shotgun (WGS) entry which is preliminary data.</text>
</comment>
<keyword evidence="2" id="KW-1185">Reference proteome</keyword>
<protein>
    <submittedName>
        <fullName evidence="1">Uncharacterized protein</fullName>
    </submittedName>
</protein>
<dbReference type="AlphaFoldDB" id="A0A5M3VYC4"/>